<keyword evidence="2" id="KW-0472">Membrane</keyword>
<dbReference type="CDD" id="cd01948">
    <property type="entry name" value="EAL"/>
    <property type="match status" value="1"/>
</dbReference>
<feature type="domain" description="EAL" evidence="3">
    <location>
        <begin position="158"/>
        <end position="405"/>
    </location>
</feature>
<dbReference type="InterPro" id="IPR035919">
    <property type="entry name" value="EAL_sf"/>
</dbReference>
<dbReference type="InterPro" id="IPR001633">
    <property type="entry name" value="EAL_dom"/>
</dbReference>
<dbReference type="SUPFAM" id="SSF141868">
    <property type="entry name" value="EAL domain-like"/>
    <property type="match status" value="1"/>
</dbReference>
<organism evidence="4 5">
    <name type="scientific">Sneathiella chinensis</name>
    <dbReference type="NCBI Taxonomy" id="349750"/>
    <lineage>
        <taxon>Bacteria</taxon>
        <taxon>Pseudomonadati</taxon>
        <taxon>Pseudomonadota</taxon>
        <taxon>Alphaproteobacteria</taxon>
        <taxon>Sneathiellales</taxon>
        <taxon>Sneathiellaceae</taxon>
        <taxon>Sneathiella</taxon>
    </lineage>
</organism>
<dbReference type="Proteomes" id="UP001161409">
    <property type="component" value="Unassembled WGS sequence"/>
</dbReference>
<reference evidence="4" key="1">
    <citation type="journal article" date="2014" name="Int. J. Syst. Evol. Microbiol.">
        <title>Complete genome of a new Firmicutes species belonging to the dominant human colonic microbiota ('Ruminococcus bicirculans') reveals two chromosomes and a selective capacity to utilize plant glucans.</title>
        <authorList>
            <consortium name="NISC Comparative Sequencing Program"/>
            <person name="Wegmann U."/>
            <person name="Louis P."/>
            <person name="Goesmann A."/>
            <person name="Henrissat B."/>
            <person name="Duncan S.H."/>
            <person name="Flint H.J."/>
        </authorList>
    </citation>
    <scope>NUCLEOTIDE SEQUENCE</scope>
    <source>
        <strain evidence="4">NBRC 103408</strain>
    </source>
</reference>
<dbReference type="EMBL" id="BSNF01000001">
    <property type="protein sequence ID" value="GLQ05633.1"/>
    <property type="molecule type" value="Genomic_DNA"/>
</dbReference>
<dbReference type="SMART" id="SM00052">
    <property type="entry name" value="EAL"/>
    <property type="match status" value="1"/>
</dbReference>
<evidence type="ECO:0000256" key="2">
    <source>
        <dbReference type="SAM" id="Phobius"/>
    </source>
</evidence>
<gene>
    <name evidence="4" type="primary">tipF</name>
    <name evidence="4" type="ORF">GCM10007924_08540</name>
</gene>
<name>A0ABQ5U1E1_9PROT</name>
<keyword evidence="2" id="KW-1133">Transmembrane helix</keyword>
<dbReference type="PANTHER" id="PTHR33121:SF79">
    <property type="entry name" value="CYCLIC DI-GMP PHOSPHODIESTERASE PDED-RELATED"/>
    <property type="match status" value="1"/>
</dbReference>
<accession>A0ABQ5U1E1</accession>
<keyword evidence="2" id="KW-0812">Transmembrane</keyword>
<protein>
    <submittedName>
        <fullName evidence="4">Diguanylate phosphodiesterase</fullName>
    </submittedName>
</protein>
<feature type="transmembrane region" description="Helical" evidence="2">
    <location>
        <begin position="35"/>
        <end position="53"/>
    </location>
</feature>
<evidence type="ECO:0000313" key="5">
    <source>
        <dbReference type="Proteomes" id="UP001161409"/>
    </source>
</evidence>
<dbReference type="PANTHER" id="PTHR33121">
    <property type="entry name" value="CYCLIC DI-GMP PHOSPHODIESTERASE PDEF"/>
    <property type="match status" value="1"/>
</dbReference>
<dbReference type="InterPro" id="IPR050706">
    <property type="entry name" value="Cyclic-di-GMP_PDE-like"/>
</dbReference>
<keyword evidence="5" id="KW-1185">Reference proteome</keyword>
<dbReference type="Pfam" id="PF00563">
    <property type="entry name" value="EAL"/>
    <property type="match status" value="1"/>
</dbReference>
<evidence type="ECO:0000313" key="4">
    <source>
        <dbReference type="EMBL" id="GLQ05633.1"/>
    </source>
</evidence>
<evidence type="ECO:0000256" key="1">
    <source>
        <dbReference type="SAM" id="MobiDB-lite"/>
    </source>
</evidence>
<dbReference type="RefSeq" id="WP_169559615.1">
    <property type="nucleotide sequence ID" value="NZ_BSNF01000001.1"/>
</dbReference>
<reference evidence="4" key="2">
    <citation type="submission" date="2023-01" db="EMBL/GenBank/DDBJ databases">
        <title>Draft genome sequence of Sneathiella chinensis strain NBRC 103408.</title>
        <authorList>
            <person name="Sun Q."/>
            <person name="Mori K."/>
        </authorList>
    </citation>
    <scope>NUCLEOTIDE SEQUENCE</scope>
    <source>
        <strain evidence="4">NBRC 103408</strain>
    </source>
</reference>
<proteinExistence type="predicted"/>
<dbReference type="Gene3D" id="3.20.20.450">
    <property type="entry name" value="EAL domain"/>
    <property type="match status" value="1"/>
</dbReference>
<feature type="region of interest" description="Disordered" evidence="1">
    <location>
        <begin position="120"/>
        <end position="152"/>
    </location>
</feature>
<sequence>MLYHIVIVAAYALTAVVIARQLPAYMTDLEPVIAYWVAGTFFLVCALLHEFIMRRVERTHLQKEMQVMRRDLADAESGLERFENILGGLAGDDADMDSFAGEMRMLRKLLNQLSSEMQNEEKKYHLEPGGDDGQVPYGTRPSLVAEQGTPERDPVASRDEILEIVRSGLQENKVDLYLQPIVRLPQRRTRFYEAFSRIRGPRGEVITPGQYLSVAEEAGLIGTIDNLLLIRCVQLIRRVRQRNAEMGFFVNVSARTMRDTSFFQQFIEFLDRNADLQDSLILEFAQEDVDNATEQVKQGMETLANMGFSFSMDRVRRLDMDFQQLGKSNFRFLKVDAANLLPGGEGLPMNIHPDDLQEALARAEIELIASMVEDEDTVIGLLDVEIAFGQGYLFGIPKPPQKADY</sequence>
<evidence type="ECO:0000259" key="3">
    <source>
        <dbReference type="PROSITE" id="PS50883"/>
    </source>
</evidence>
<comment type="caution">
    <text evidence="4">The sequence shown here is derived from an EMBL/GenBank/DDBJ whole genome shotgun (WGS) entry which is preliminary data.</text>
</comment>
<dbReference type="PROSITE" id="PS50883">
    <property type="entry name" value="EAL"/>
    <property type="match status" value="1"/>
</dbReference>